<evidence type="ECO:0000256" key="5">
    <source>
        <dbReference type="ARBA" id="ARBA00022737"/>
    </source>
</evidence>
<feature type="repeat" description="ARM" evidence="7">
    <location>
        <begin position="544"/>
        <end position="586"/>
    </location>
</feature>
<evidence type="ECO:0000256" key="6">
    <source>
        <dbReference type="ARBA" id="ARBA00022786"/>
    </source>
</evidence>
<evidence type="ECO:0000256" key="3">
    <source>
        <dbReference type="ARBA" id="ARBA00012483"/>
    </source>
</evidence>
<dbReference type="GO" id="GO:0016567">
    <property type="term" value="P:protein ubiquitination"/>
    <property type="evidence" value="ECO:0007669"/>
    <property type="project" value="InterPro"/>
</dbReference>
<keyword evidence="4" id="KW-0808">Transferase</keyword>
<dbReference type="AlphaFoldDB" id="A0AAX6GZ11"/>
<dbReference type="FunFam" id="1.25.10.10:FF:000485">
    <property type="entry name" value="RING-type E3 ubiquitin transferase"/>
    <property type="match status" value="1"/>
</dbReference>
<dbReference type="Pfam" id="PF25598">
    <property type="entry name" value="ARM_PUB"/>
    <property type="match status" value="1"/>
</dbReference>
<dbReference type="CDD" id="cd16664">
    <property type="entry name" value="RING-Ubox_PUB"/>
    <property type="match status" value="1"/>
</dbReference>
<evidence type="ECO:0000256" key="4">
    <source>
        <dbReference type="ARBA" id="ARBA00022679"/>
    </source>
</evidence>
<feature type="repeat" description="ARM" evidence="7">
    <location>
        <begin position="419"/>
        <end position="461"/>
    </location>
</feature>
<evidence type="ECO:0000313" key="11">
    <source>
        <dbReference type="Proteomes" id="UP001140949"/>
    </source>
</evidence>
<feature type="domain" description="U-box" evidence="9">
    <location>
        <begin position="273"/>
        <end position="347"/>
    </location>
</feature>
<evidence type="ECO:0000256" key="7">
    <source>
        <dbReference type="PROSITE-ProRule" id="PRU00259"/>
    </source>
</evidence>
<dbReference type="InterPro" id="IPR016024">
    <property type="entry name" value="ARM-type_fold"/>
</dbReference>
<keyword evidence="10" id="KW-0436">Ligase</keyword>
<evidence type="ECO:0000256" key="2">
    <source>
        <dbReference type="ARBA" id="ARBA00004906"/>
    </source>
</evidence>
<dbReference type="EC" id="2.3.2.27" evidence="3"/>
<evidence type="ECO:0000256" key="8">
    <source>
        <dbReference type="SAM" id="MobiDB-lite"/>
    </source>
</evidence>
<dbReference type="PANTHER" id="PTHR23315:SF307">
    <property type="entry name" value="U-BOX DOMAIN-CONTAINING PROTEIN 19"/>
    <property type="match status" value="1"/>
</dbReference>
<dbReference type="FunFam" id="3.30.40.10:FF:000442">
    <property type="entry name" value="RING-type E3 ubiquitin transferase"/>
    <property type="match status" value="1"/>
</dbReference>
<dbReference type="InterPro" id="IPR058678">
    <property type="entry name" value="ARM_PUB"/>
</dbReference>
<dbReference type="InterPro" id="IPR000225">
    <property type="entry name" value="Armadillo"/>
</dbReference>
<dbReference type="GO" id="GO:0016874">
    <property type="term" value="F:ligase activity"/>
    <property type="evidence" value="ECO:0007669"/>
    <property type="project" value="UniProtKB-KW"/>
</dbReference>
<dbReference type="PROSITE" id="PS50176">
    <property type="entry name" value="ARM_REPEAT"/>
    <property type="match status" value="2"/>
</dbReference>
<dbReference type="GO" id="GO:0010029">
    <property type="term" value="P:regulation of seed germination"/>
    <property type="evidence" value="ECO:0007669"/>
    <property type="project" value="UniProtKB-ARBA"/>
</dbReference>
<sequence>MTSQSIPPPPRRILSLPAIPPCESVSPSALLSSLLSLAADVSSSDSTPARCPTHRRAVREALRHVAILSTFFADIAGSDLPASAVLGLSELHVTLQRLGHLLRDCSRRGARLWILMNSGRVLSELRVLLRSVAVALDVLPLDSLALSSDVRDTVSLLSRQAWKADLRPDPADERAAEAVRSALAAFAGAVPPDGVELKALLRRLQVRSWSDCGDEIAFLEEQLLDYSTGDDGEAVLLGNLTGLLVYCRATMFKADGVEARKEPRLEEQRIGGLNPEAFRCPISLDIMAEPVTISTGQTYDRASIVRWLESGCLTCPVTGEKLRSAEFVPNSAVQRIINQYCHYNNIAAAGSNSGSRKRDLAKTSSPQSPAAAGATRMAVAFLVGRLHAGSDGEKNRAAHEIRLLSKSSIFNRACFVEADCVPWLLHLLSTPDPSTQDNAVAALLNLSKHPSGRAAIFEVGGTGLVIDAVSEGLKAEAKQNAAAILFYLSSVEEYRKEIGEIPGAIPALVHLLRRGGYRGKKNAIVALFGLLLSPGNQLRAVAAGAARALVDLLGDEREDLINDCVGVLAKMAERQEGADAILAASPDVLQSLVGVLQSSASRSGREYCVSVMLSLCDSCGAKVVGLLEKMPLLMPALYSVVAGGPPHASKKARSLVNYIHRFHDQEDFPSAAALPPPPPAAQDRVVHAR</sequence>
<feature type="region of interest" description="Disordered" evidence="8">
    <location>
        <begin position="351"/>
        <end position="372"/>
    </location>
</feature>
<reference evidence="10" key="1">
    <citation type="journal article" date="2023" name="GigaByte">
        <title>Genome assembly of the bearded iris, Iris pallida Lam.</title>
        <authorList>
            <person name="Bruccoleri R.E."/>
            <person name="Oakeley E.J."/>
            <person name="Faust A.M.E."/>
            <person name="Altorfer M."/>
            <person name="Dessus-Babus S."/>
            <person name="Burckhardt D."/>
            <person name="Oertli M."/>
            <person name="Naumann U."/>
            <person name="Petersen F."/>
            <person name="Wong J."/>
        </authorList>
    </citation>
    <scope>NUCLEOTIDE SEQUENCE</scope>
    <source>
        <strain evidence="10">GSM-AAB239-AS_SAM_17_03QT</strain>
    </source>
</reference>
<dbReference type="InterPro" id="IPR013083">
    <property type="entry name" value="Znf_RING/FYVE/PHD"/>
</dbReference>
<gene>
    <name evidence="10" type="ORF">M6B38_339610</name>
</gene>
<dbReference type="PANTHER" id="PTHR23315">
    <property type="entry name" value="U BOX DOMAIN-CONTAINING"/>
    <property type="match status" value="1"/>
</dbReference>
<comment type="catalytic activity">
    <reaction evidence="1">
        <text>S-ubiquitinyl-[E2 ubiquitin-conjugating enzyme]-L-cysteine + [acceptor protein]-L-lysine = [E2 ubiquitin-conjugating enzyme]-L-cysteine + N(6)-ubiquitinyl-[acceptor protein]-L-lysine.</text>
        <dbReference type="EC" id="2.3.2.27"/>
    </reaction>
</comment>
<name>A0AAX6GZ11_IRIPA</name>
<dbReference type="InterPro" id="IPR003613">
    <property type="entry name" value="Ubox_domain"/>
</dbReference>
<dbReference type="Proteomes" id="UP001140949">
    <property type="component" value="Unassembled WGS sequence"/>
</dbReference>
<accession>A0AAX6GZ11</accession>
<keyword evidence="5" id="KW-0677">Repeat</keyword>
<evidence type="ECO:0000259" key="9">
    <source>
        <dbReference type="PROSITE" id="PS51698"/>
    </source>
</evidence>
<keyword evidence="6" id="KW-0833">Ubl conjugation pathway</keyword>
<dbReference type="InterPro" id="IPR045210">
    <property type="entry name" value="RING-Ubox_PUB"/>
</dbReference>
<evidence type="ECO:0000313" key="10">
    <source>
        <dbReference type="EMBL" id="KAJ6833547.1"/>
    </source>
</evidence>
<comment type="pathway">
    <text evidence="2">Protein modification; protein ubiquitination.</text>
</comment>
<dbReference type="InterPro" id="IPR011989">
    <property type="entry name" value="ARM-like"/>
</dbReference>
<proteinExistence type="predicted"/>
<dbReference type="SMART" id="SM00504">
    <property type="entry name" value="Ubox"/>
    <property type="match status" value="1"/>
</dbReference>
<protein>
    <recommendedName>
        <fullName evidence="3">RING-type E3 ubiquitin transferase</fullName>
        <ecNumber evidence="3">2.3.2.27</ecNumber>
    </recommendedName>
</protein>
<dbReference type="Pfam" id="PF00514">
    <property type="entry name" value="Arm"/>
    <property type="match status" value="1"/>
</dbReference>
<dbReference type="Gene3D" id="3.30.40.10">
    <property type="entry name" value="Zinc/RING finger domain, C3HC4 (zinc finger)"/>
    <property type="match status" value="1"/>
</dbReference>
<dbReference type="SUPFAM" id="SSF57850">
    <property type="entry name" value="RING/U-box"/>
    <property type="match status" value="1"/>
</dbReference>
<feature type="region of interest" description="Disordered" evidence="8">
    <location>
        <begin position="668"/>
        <end position="689"/>
    </location>
</feature>
<comment type="caution">
    <text evidence="10">The sequence shown here is derived from an EMBL/GenBank/DDBJ whole genome shotgun (WGS) entry which is preliminary data.</text>
</comment>
<keyword evidence="11" id="KW-1185">Reference proteome</keyword>
<dbReference type="SUPFAM" id="SSF48371">
    <property type="entry name" value="ARM repeat"/>
    <property type="match status" value="1"/>
</dbReference>
<organism evidence="10 11">
    <name type="scientific">Iris pallida</name>
    <name type="common">Sweet iris</name>
    <dbReference type="NCBI Taxonomy" id="29817"/>
    <lineage>
        <taxon>Eukaryota</taxon>
        <taxon>Viridiplantae</taxon>
        <taxon>Streptophyta</taxon>
        <taxon>Embryophyta</taxon>
        <taxon>Tracheophyta</taxon>
        <taxon>Spermatophyta</taxon>
        <taxon>Magnoliopsida</taxon>
        <taxon>Liliopsida</taxon>
        <taxon>Asparagales</taxon>
        <taxon>Iridaceae</taxon>
        <taxon>Iridoideae</taxon>
        <taxon>Irideae</taxon>
        <taxon>Iris</taxon>
    </lineage>
</organism>
<dbReference type="EMBL" id="JANAVB010014852">
    <property type="protein sequence ID" value="KAJ6833547.1"/>
    <property type="molecule type" value="Genomic_DNA"/>
</dbReference>
<dbReference type="Pfam" id="PF04564">
    <property type="entry name" value="U-box"/>
    <property type="match status" value="1"/>
</dbReference>
<dbReference type="PROSITE" id="PS51698">
    <property type="entry name" value="U_BOX"/>
    <property type="match status" value="1"/>
</dbReference>
<dbReference type="GO" id="GO:0061630">
    <property type="term" value="F:ubiquitin protein ligase activity"/>
    <property type="evidence" value="ECO:0007669"/>
    <property type="project" value="UniProtKB-EC"/>
</dbReference>
<reference evidence="10" key="2">
    <citation type="submission" date="2023-04" db="EMBL/GenBank/DDBJ databases">
        <authorList>
            <person name="Bruccoleri R.E."/>
            <person name="Oakeley E.J."/>
            <person name="Faust A.-M."/>
            <person name="Dessus-Babus S."/>
            <person name="Altorfer M."/>
            <person name="Burckhardt D."/>
            <person name="Oertli M."/>
            <person name="Naumann U."/>
            <person name="Petersen F."/>
            <person name="Wong J."/>
        </authorList>
    </citation>
    <scope>NUCLEOTIDE SEQUENCE</scope>
    <source>
        <strain evidence="10">GSM-AAB239-AS_SAM_17_03QT</strain>
        <tissue evidence="10">Leaf</tissue>
    </source>
</reference>
<dbReference type="SMART" id="SM00185">
    <property type="entry name" value="ARM"/>
    <property type="match status" value="4"/>
</dbReference>
<dbReference type="Gene3D" id="1.25.10.10">
    <property type="entry name" value="Leucine-rich Repeat Variant"/>
    <property type="match status" value="1"/>
</dbReference>
<evidence type="ECO:0000256" key="1">
    <source>
        <dbReference type="ARBA" id="ARBA00000900"/>
    </source>
</evidence>